<accession>A0A553I012</accession>
<dbReference type="EMBL" id="VFLP01000028">
    <property type="protein sequence ID" value="TRX93515.1"/>
    <property type="molecule type" value="Genomic_DNA"/>
</dbReference>
<name>A0A553I012_9PEZI</name>
<sequence>MTNRPTALDASIPPYLGVVPSRRDCVELQVGLSELTPSCCSAGEVELGIALERIARLRLAFPPAEDLRVLARKTRNPRREY</sequence>
<dbReference type="AlphaFoldDB" id="A0A553I012"/>
<organism evidence="1 2">
    <name type="scientific">Xylaria flabelliformis</name>
    <dbReference type="NCBI Taxonomy" id="2512241"/>
    <lineage>
        <taxon>Eukaryota</taxon>
        <taxon>Fungi</taxon>
        <taxon>Dikarya</taxon>
        <taxon>Ascomycota</taxon>
        <taxon>Pezizomycotina</taxon>
        <taxon>Sordariomycetes</taxon>
        <taxon>Xylariomycetidae</taxon>
        <taxon>Xylariales</taxon>
        <taxon>Xylariaceae</taxon>
        <taxon>Xylaria</taxon>
    </lineage>
</organism>
<keyword evidence="2" id="KW-1185">Reference proteome</keyword>
<protein>
    <submittedName>
        <fullName evidence="1">Uncharacterized protein</fullName>
    </submittedName>
</protein>
<gene>
    <name evidence="1" type="ORF">FHL15_005487</name>
</gene>
<reference evidence="2" key="1">
    <citation type="submission" date="2019-06" db="EMBL/GenBank/DDBJ databases">
        <title>Draft genome sequence of the griseofulvin-producing fungus Xylaria cubensis strain G536.</title>
        <authorList>
            <person name="Mead M.E."/>
            <person name="Raja H.A."/>
            <person name="Steenwyk J.L."/>
            <person name="Knowles S.L."/>
            <person name="Oberlies N.H."/>
            <person name="Rokas A."/>
        </authorList>
    </citation>
    <scope>NUCLEOTIDE SEQUENCE [LARGE SCALE GENOMIC DNA]</scope>
    <source>
        <strain evidence="2">G536</strain>
    </source>
</reference>
<dbReference type="Proteomes" id="UP000319160">
    <property type="component" value="Unassembled WGS sequence"/>
</dbReference>
<proteinExistence type="predicted"/>
<comment type="caution">
    <text evidence="1">The sequence shown here is derived from an EMBL/GenBank/DDBJ whole genome shotgun (WGS) entry which is preliminary data.</text>
</comment>
<evidence type="ECO:0000313" key="2">
    <source>
        <dbReference type="Proteomes" id="UP000319160"/>
    </source>
</evidence>
<evidence type="ECO:0000313" key="1">
    <source>
        <dbReference type="EMBL" id="TRX93515.1"/>
    </source>
</evidence>